<dbReference type="SUPFAM" id="SSF48371">
    <property type="entry name" value="ARM repeat"/>
    <property type="match status" value="1"/>
</dbReference>
<evidence type="ECO:0000256" key="2">
    <source>
        <dbReference type="ARBA" id="ARBA00004574"/>
    </source>
</evidence>
<dbReference type="InterPro" id="IPR016024">
    <property type="entry name" value="ARM-type_fold"/>
</dbReference>
<dbReference type="GeneTree" id="ENSGT00390000012204"/>
<dbReference type="GO" id="GO:0005634">
    <property type="term" value="C:nucleus"/>
    <property type="evidence" value="ECO:0007669"/>
    <property type="project" value="UniProtKB-SubCell"/>
</dbReference>
<proteinExistence type="predicted"/>
<feature type="compositionally biased region" description="Basic and acidic residues" evidence="7">
    <location>
        <begin position="1311"/>
        <end position="1333"/>
    </location>
</feature>
<dbReference type="InterPro" id="IPR011989">
    <property type="entry name" value="ARM-like"/>
</dbReference>
<evidence type="ECO:0000256" key="3">
    <source>
        <dbReference type="ARBA" id="ARBA00022454"/>
    </source>
</evidence>
<reference evidence="9" key="2">
    <citation type="submission" date="2025-08" db="UniProtKB">
        <authorList>
            <consortium name="Ensembl"/>
        </authorList>
    </citation>
    <scope>IDENTIFICATION</scope>
</reference>
<dbReference type="PANTHER" id="PTHR22928">
    <property type="entry name" value="TELOMERE-ASSOCIATED PROTEIN RIF1"/>
    <property type="match status" value="1"/>
</dbReference>
<dbReference type="CDD" id="cd14267">
    <property type="entry name" value="Rif1_CTD_C-II_like"/>
    <property type="match status" value="1"/>
</dbReference>
<protein>
    <submittedName>
        <fullName evidence="9">Replication timing regulatory factor 1</fullName>
    </submittedName>
</protein>
<evidence type="ECO:0000256" key="5">
    <source>
        <dbReference type="ARBA" id="ARBA00023242"/>
    </source>
</evidence>
<feature type="compositionally biased region" description="Basic and acidic residues" evidence="7">
    <location>
        <begin position="1142"/>
        <end position="1153"/>
    </location>
</feature>
<feature type="compositionally biased region" description="Polar residues" evidence="7">
    <location>
        <begin position="1253"/>
        <end position="1263"/>
    </location>
</feature>
<evidence type="ECO:0000256" key="7">
    <source>
        <dbReference type="SAM" id="MobiDB-lite"/>
    </source>
</evidence>
<keyword evidence="3" id="KW-0158">Chromosome</keyword>
<dbReference type="Pfam" id="PF12231">
    <property type="entry name" value="Rif1_N"/>
    <property type="match status" value="1"/>
</dbReference>
<dbReference type="Gene3D" id="1.25.10.10">
    <property type="entry name" value="Leucine-rich Repeat Variant"/>
    <property type="match status" value="1"/>
</dbReference>
<evidence type="ECO:0000256" key="4">
    <source>
        <dbReference type="ARBA" id="ARBA00022895"/>
    </source>
</evidence>
<evidence type="ECO:0000256" key="6">
    <source>
        <dbReference type="ARBA" id="ARBA00023306"/>
    </source>
</evidence>
<evidence type="ECO:0000256" key="1">
    <source>
        <dbReference type="ARBA" id="ARBA00004123"/>
    </source>
</evidence>
<feature type="compositionally biased region" description="Basic and acidic residues" evidence="7">
    <location>
        <begin position="1125"/>
        <end position="1134"/>
    </location>
</feature>
<feature type="compositionally biased region" description="Polar residues" evidence="7">
    <location>
        <begin position="1840"/>
        <end position="1854"/>
    </location>
</feature>
<feature type="region of interest" description="Disordered" evidence="7">
    <location>
        <begin position="1772"/>
        <end position="2041"/>
    </location>
</feature>
<feature type="compositionally biased region" description="Basic and acidic residues" evidence="7">
    <location>
        <begin position="1470"/>
        <end position="1479"/>
    </location>
</feature>
<dbReference type="InterPro" id="IPR022031">
    <property type="entry name" value="Rif1_N"/>
</dbReference>
<feature type="domain" description="Telomere-associated protein Rif1 N-terminal" evidence="8">
    <location>
        <begin position="27"/>
        <end position="364"/>
    </location>
</feature>
<feature type="compositionally biased region" description="Basic and acidic residues" evidence="7">
    <location>
        <begin position="1554"/>
        <end position="1566"/>
    </location>
</feature>
<feature type="compositionally biased region" description="Polar residues" evidence="7">
    <location>
        <begin position="1804"/>
        <end position="1819"/>
    </location>
</feature>
<dbReference type="Proteomes" id="UP000694620">
    <property type="component" value="Chromosome 8"/>
</dbReference>
<reference evidence="9" key="3">
    <citation type="submission" date="2025-09" db="UniProtKB">
        <authorList>
            <consortium name="Ensembl"/>
        </authorList>
    </citation>
    <scope>IDENTIFICATION</scope>
</reference>
<keyword evidence="6" id="KW-0131">Cell cycle</keyword>
<feature type="compositionally biased region" description="Polar residues" evidence="7">
    <location>
        <begin position="1999"/>
        <end position="2024"/>
    </location>
</feature>
<dbReference type="PANTHER" id="PTHR22928:SF3">
    <property type="entry name" value="TELOMERE-ASSOCIATED PROTEIN RIF1"/>
    <property type="match status" value="1"/>
</dbReference>
<dbReference type="GO" id="GO:0140445">
    <property type="term" value="C:chromosome, telomeric repeat region"/>
    <property type="evidence" value="ECO:0007669"/>
    <property type="project" value="TreeGrafter"/>
</dbReference>
<feature type="region of interest" description="Disordered" evidence="7">
    <location>
        <begin position="2145"/>
        <end position="2168"/>
    </location>
</feature>
<feature type="compositionally biased region" description="Basic and acidic residues" evidence="7">
    <location>
        <begin position="1414"/>
        <end position="1432"/>
    </location>
</feature>
<comment type="subcellular location">
    <subcellularLocation>
        <location evidence="2">Chromosome</location>
        <location evidence="2">Telomere</location>
    </subcellularLocation>
    <subcellularLocation>
        <location evidence="1">Nucleus</location>
    </subcellularLocation>
</comment>
<feature type="region of interest" description="Disordered" evidence="7">
    <location>
        <begin position="377"/>
        <end position="408"/>
    </location>
</feature>
<dbReference type="Ensembl" id="ENSECRT00000027163.1">
    <property type="protein sequence ID" value="ENSECRP00000026610.1"/>
    <property type="gene ID" value="ENSECRG00000017982.1"/>
</dbReference>
<gene>
    <name evidence="9" type="primary">RIF1</name>
    <name evidence="9" type="synonym">rif1</name>
</gene>
<feature type="compositionally biased region" description="Polar residues" evidence="7">
    <location>
        <begin position="1171"/>
        <end position="1187"/>
    </location>
</feature>
<feature type="region of interest" description="Disordered" evidence="7">
    <location>
        <begin position="781"/>
        <end position="801"/>
    </location>
</feature>
<evidence type="ECO:0000313" key="9">
    <source>
        <dbReference type="Ensembl" id="ENSECRP00000026610.1"/>
    </source>
</evidence>
<feature type="compositionally biased region" description="Basic and acidic residues" evidence="7">
    <location>
        <begin position="2145"/>
        <end position="2157"/>
    </location>
</feature>
<accession>A0A8C4XF95</accession>
<feature type="compositionally biased region" description="Polar residues" evidence="7">
    <location>
        <begin position="1219"/>
        <end position="1244"/>
    </location>
</feature>
<name>A0A8C4XF95_ERPCA</name>
<feature type="compositionally biased region" description="Low complexity" evidence="7">
    <location>
        <begin position="1201"/>
        <end position="1218"/>
    </location>
</feature>
<keyword evidence="5" id="KW-0539">Nucleus</keyword>
<dbReference type="GO" id="GO:0000723">
    <property type="term" value="P:telomere maintenance"/>
    <property type="evidence" value="ECO:0007669"/>
    <property type="project" value="TreeGrafter"/>
</dbReference>
<sequence length="2247" mass="243600">MMATVQPASSSLIPLLESLEDSSVSPTEHIDAYLTIANRLSGEEGQQFIVAVGAHFSRLCTAFKGHISSSNPELSQAALQALGFSVFHSSIASGLTENYVEELLTSLSSIAVKSSDKNTCTRALWVIAKQNFPPEFVGKKVPDILTTLETVHSREDVQSVVMEHEALNVVIRLLEQTSSQMGEGAVRWAKLIIPLVVHSAPKVRLRAAAALELGMPLLVEKQQEVAAITEPLMSSKLIPELQKLFSSKNETNVLKLWPLFVRLLGKSLHRGGTFINSLLHLEELGFRSSSPVVKKIAFIAWKSLIDNFALNPEILCSTKRLKLLMQPLCSIQVRTEALLLTKLEVWWYLAVKLGPHFAANFEQVGIPLIQSTLSAGSPTTPTSGNARGSPNQTIGASPASSKAGSFGSPSASRLNLNNSMQGAGLPAYPSIQLLGVEMLLHFFCGPDVSTAVVQNKLHLSLEPLTHPLISSSSFFCKHAGVLINGVQEGFTAVGKEASNYMLLLIWKKMISCVMLAIETGNKKERQGSEVLTLLLQALKHIVTLEALPPPKVLCLLEATVKGIPPKVLGSPAYQVANMDVLNGTPALFLIILFFQGGLLESFVMDERFYTCMETLVGSGLCGPTSPLAFSESVLSVINQNASLVTNKEHLWRMWSIVVNPLKESITQTNEVNQGDALEYNFTAIYSALMLPITHLVTVKGFPQATMKTLLKTWSEFYKTFARCSELVATAEENICCEELCAKIMQGLENNDLLNSLTLEAFVNILLVMIECINFSPYTPKFQQKNKSPHTPSSWKRKKNKPLGNLTSFMKILALAMNSFHKVGISDTAVDSSVPSVGSAGMTLLSILSALFCNLSLAQPIQEVLSSLTKPMAAFYERTAKTSSELPKIYANLGQKLEKLLSDVFSCLQSKFTAAYDDELLEKMAPVLRVTFLHKNKQIQSQMAQFWNSTFAKAATLRYPEELKAVLNQVRQKIPIILPGFEAVEMADSLSGPSSDICDNSQLDIKISGMELKSTGKRESLLTNAEEVKEKSAGHSKAVSVKLDFGSVKSPRKMLLLDEEKSVDFVFIPPEQKKRTLTEHQKEVLRTKRVDIPAMYNNLDASQDTTLFTQYTQSQEDAAATLSEDSVGKNQKEASEDPEDTSEEVKQKAAEDGLVRPSSADVVCGDEDDRVVSSTAEHPQADGSTSENGVCDARKEADVSVEDSSVNVSSSSTSSDVVSGTPQKPASRRQSFITLEKFNLSNSKAPSPARAKTCAQSSPTISKPDSTEPLEEDPKETAIPAEKDPQTRGENGPCLGDVHLKPAQENTSQCDKMTEKQSRNEEAGDAKADEKSETSDVLEDCIPDTQSQPQEGGPKDEQDRRKESQASAKMELSAESKENTPPEESGDDKGNRESQNLSSQSEPRRSSRQRNKPVRPGERPAESSESQEKEVKVKLKRGPKSKDEKMADRTILSDGEPARDLQGSSLSQEDLGVKSEDRVTKSSVTSTPAGNADASHEAEGNKAAPKDRVRYVTRRSSQGLLSSIENSESDSSEPLEDGEKLKRPGRGRKPKKAAKLADLKTSSDKSKVVVSDVSSPVIPPSTGGTSDQDTQKSEEKENSKVDIGSDSKPPGADLSELKDASQTTSVPSVPAAACNNKTYSVHRTLSEPSKRANQTFTIASDLTAMLDSMATEPTASEYTSVFLSSAKSPPVHVCTHSRRGRGRKRSRVCNCSLDADVSQQHKVPCSGQEVKMCHGDKPDLSSIGSQFEDSDLVEPNAMSTPLHANKDPAFFSSPAYQVSSDEDKKTLSESSGGDVHQTVVGVSDLSENVTVQQKTETRATSDVLEDEGSVRGQEDFLIGENDQQPPLQDLIQTSPGKEGDHLPDSVGGAEDELTQATHLEGLAAKENVSPVDAEPAADTLEPKDPMPEATRLGSPQQAKAPLGDHVLEMMDHSPNGAKPKGAWSPTASPSTSILKKGLKRSLEDDSPSPLTKTRRVSFANPLYQQELADDIDRRSPVIRPSSNGSPRARSPVTQSGQQKLITTPTKGFLSRSPRGLQSPGFKSSKKCLISEMSKESKPIATDCVYPALVSCSVPVEAVLPQLTSNMWARGLGQLVRAKNIKTVGDLSALTPSEIKTLPIRSPKLSNVKRALKSFYEQQRKLRGADELKGFDETEKLTSEPEDEKDQLGSEKLETSLVDAPPAEVSDAKPAVDLPSDVEALGARFASEGLDQYSGGQLLAMHRRLSGMMDGIVTHMQSRLGAATPEGSV</sequence>
<feature type="compositionally biased region" description="Basic and acidic residues" evidence="7">
    <location>
        <begin position="1588"/>
        <end position="1604"/>
    </location>
</feature>
<feature type="compositionally biased region" description="Basic and acidic residues" evidence="7">
    <location>
        <begin position="1352"/>
        <end position="1363"/>
    </location>
</feature>
<evidence type="ECO:0000259" key="8">
    <source>
        <dbReference type="Pfam" id="PF12231"/>
    </source>
</evidence>
<keyword evidence="10" id="KW-1185">Reference proteome</keyword>
<keyword evidence="4" id="KW-0779">Telomere</keyword>
<feature type="compositionally biased region" description="Acidic residues" evidence="7">
    <location>
        <begin position="1526"/>
        <end position="1535"/>
    </location>
</feature>
<evidence type="ECO:0000313" key="10">
    <source>
        <dbReference type="Proteomes" id="UP000694620"/>
    </source>
</evidence>
<feature type="compositionally biased region" description="Polar residues" evidence="7">
    <location>
        <begin position="781"/>
        <end position="793"/>
    </location>
</feature>
<feature type="compositionally biased region" description="Basic and acidic residues" evidence="7">
    <location>
        <begin position="1493"/>
        <end position="1509"/>
    </location>
</feature>
<organism evidence="9 10">
    <name type="scientific">Erpetoichthys calabaricus</name>
    <name type="common">Rope fish</name>
    <name type="synonym">Calamoichthys calabaricus</name>
    <dbReference type="NCBI Taxonomy" id="27687"/>
    <lineage>
        <taxon>Eukaryota</taxon>
        <taxon>Metazoa</taxon>
        <taxon>Chordata</taxon>
        <taxon>Craniata</taxon>
        <taxon>Vertebrata</taxon>
        <taxon>Euteleostomi</taxon>
        <taxon>Actinopterygii</taxon>
        <taxon>Polypteriformes</taxon>
        <taxon>Polypteridae</taxon>
        <taxon>Erpetoichthys</taxon>
    </lineage>
</organism>
<feature type="compositionally biased region" description="Basic residues" evidence="7">
    <location>
        <begin position="1542"/>
        <end position="1553"/>
    </location>
</feature>
<feature type="region of interest" description="Disordered" evidence="7">
    <location>
        <begin position="1114"/>
        <end position="1629"/>
    </location>
</feature>
<reference evidence="9" key="1">
    <citation type="submission" date="2021-06" db="EMBL/GenBank/DDBJ databases">
        <authorList>
            <consortium name="Wellcome Sanger Institute Data Sharing"/>
        </authorList>
    </citation>
    <scope>NUCLEOTIDE SEQUENCE [LARGE SCALE GENOMIC DNA]</scope>
</reference>